<accession>A0A096AP12</accession>
<dbReference type="EMBL" id="JRNR01000075">
    <property type="protein sequence ID" value="KGF48778.1"/>
    <property type="molecule type" value="Genomic_DNA"/>
</dbReference>
<gene>
    <name evidence="1" type="ORF">HMPREF0654_07935</name>
</gene>
<proteinExistence type="predicted"/>
<reference evidence="1 2" key="1">
    <citation type="submission" date="2014-07" db="EMBL/GenBank/DDBJ databases">
        <authorList>
            <person name="McCorrison J."/>
            <person name="Sanka R."/>
            <person name="Torralba M."/>
            <person name="Gillis M."/>
            <person name="Haft D.H."/>
            <person name="Methe B."/>
            <person name="Sutton G."/>
            <person name="Nelson K.E."/>
        </authorList>
    </citation>
    <scope>NUCLEOTIDE SEQUENCE [LARGE SCALE GENOMIC DNA]</scope>
    <source>
        <strain evidence="1 2">DNF00882</strain>
    </source>
</reference>
<sequence>MEQKTKPTEKFNVQKRCEEIHAQYGTSEMANYRIQQMCDKIAKDAFNEGRQSVIENASKLNWEDVMIYGQHGMYLNVCRVHKPLGDFLIRQWFQPKDIELLFLDEYIRDEYIRGEFKSVKEAKKYAQEMYENEIKKVLGV</sequence>
<dbReference type="RefSeq" id="WP_036883716.1">
    <property type="nucleotide sequence ID" value="NZ_JRNR01000075.1"/>
</dbReference>
<dbReference type="Proteomes" id="UP000029538">
    <property type="component" value="Unassembled WGS sequence"/>
</dbReference>
<name>A0A096AP12_9BACT</name>
<comment type="caution">
    <text evidence="1">The sequence shown here is derived from an EMBL/GenBank/DDBJ whole genome shotgun (WGS) entry which is preliminary data.</text>
</comment>
<protein>
    <submittedName>
        <fullName evidence="1">Uncharacterized protein</fullName>
    </submittedName>
</protein>
<evidence type="ECO:0000313" key="1">
    <source>
        <dbReference type="EMBL" id="KGF48778.1"/>
    </source>
</evidence>
<dbReference type="AlphaFoldDB" id="A0A096AP12"/>
<organism evidence="1 2">
    <name type="scientific">Prevotella disiens DNF00882</name>
    <dbReference type="NCBI Taxonomy" id="1401075"/>
    <lineage>
        <taxon>Bacteria</taxon>
        <taxon>Pseudomonadati</taxon>
        <taxon>Bacteroidota</taxon>
        <taxon>Bacteroidia</taxon>
        <taxon>Bacteroidales</taxon>
        <taxon>Prevotellaceae</taxon>
        <taxon>Prevotella</taxon>
    </lineage>
</organism>
<evidence type="ECO:0000313" key="2">
    <source>
        <dbReference type="Proteomes" id="UP000029538"/>
    </source>
</evidence>